<accession>A0A286E3F0</accession>
<proteinExistence type="predicted"/>
<evidence type="ECO:0000313" key="4">
    <source>
        <dbReference type="Proteomes" id="UP000219669"/>
    </source>
</evidence>
<dbReference type="RefSeq" id="WP_097113367.1">
    <property type="nucleotide sequence ID" value="NZ_CP083931.1"/>
</dbReference>
<dbReference type="OrthoDB" id="6882268at2"/>
<sequence length="178" mass="20377">MNINIWLTLLGILGVIIGLIARIKSRHPIAPAPTERPNPFDGNTPLPYAHRPIMTQTELQVYDKLLQALPDYMVFAQVQVSRVVESPPEDNLYWFNFINRLSYDFVVCRTDGTPIAAIEIDDDTHNIPERQETDTRKDLATQAAGISMLRWEVRDIPTKNQIRQSIEQIDAQFDHNVV</sequence>
<dbReference type="Gene3D" id="3.40.960.10">
    <property type="entry name" value="VSR Endonuclease"/>
    <property type="match status" value="1"/>
</dbReference>
<name>A0A286E3F0_9NEIS</name>
<gene>
    <name evidence="3" type="ORF">SAMN02746062_00291</name>
</gene>
<organism evidence="3 4">
    <name type="scientific">Alysiella filiformis DSM 16848</name>
    <dbReference type="NCBI Taxonomy" id="1120981"/>
    <lineage>
        <taxon>Bacteria</taxon>
        <taxon>Pseudomonadati</taxon>
        <taxon>Pseudomonadota</taxon>
        <taxon>Betaproteobacteria</taxon>
        <taxon>Neisseriales</taxon>
        <taxon>Neisseriaceae</taxon>
        <taxon>Alysiella</taxon>
    </lineage>
</organism>
<dbReference type="Pfam" id="PF10881">
    <property type="entry name" value="DUF2726"/>
    <property type="match status" value="1"/>
</dbReference>
<dbReference type="Proteomes" id="UP000219669">
    <property type="component" value="Unassembled WGS sequence"/>
</dbReference>
<dbReference type="EMBL" id="OCNF01000002">
    <property type="protein sequence ID" value="SOD65430.1"/>
    <property type="molecule type" value="Genomic_DNA"/>
</dbReference>
<feature type="transmembrane region" description="Helical" evidence="1">
    <location>
        <begin position="6"/>
        <end position="23"/>
    </location>
</feature>
<keyword evidence="1" id="KW-0812">Transmembrane</keyword>
<reference evidence="3 4" key="1">
    <citation type="submission" date="2017-09" db="EMBL/GenBank/DDBJ databases">
        <authorList>
            <person name="Ehlers B."/>
            <person name="Leendertz F.H."/>
        </authorList>
    </citation>
    <scope>NUCLEOTIDE SEQUENCE [LARGE SCALE GENOMIC DNA]</scope>
    <source>
        <strain evidence="3 4">DSM 16848</strain>
    </source>
</reference>
<keyword evidence="1" id="KW-0472">Membrane</keyword>
<evidence type="ECO:0000256" key="1">
    <source>
        <dbReference type="SAM" id="Phobius"/>
    </source>
</evidence>
<keyword evidence="1" id="KW-1133">Transmembrane helix</keyword>
<dbReference type="AlphaFoldDB" id="A0A286E3F0"/>
<protein>
    <recommendedName>
        <fullName evidence="2">DUF2726 domain-containing protein</fullName>
    </recommendedName>
</protein>
<evidence type="ECO:0000313" key="3">
    <source>
        <dbReference type="EMBL" id="SOD65430.1"/>
    </source>
</evidence>
<dbReference type="InterPro" id="IPR024402">
    <property type="entry name" value="DUF2726"/>
</dbReference>
<keyword evidence="4" id="KW-1185">Reference proteome</keyword>
<feature type="domain" description="DUF2726" evidence="2">
    <location>
        <begin position="51"/>
        <end position="168"/>
    </location>
</feature>
<evidence type="ECO:0000259" key="2">
    <source>
        <dbReference type="Pfam" id="PF10881"/>
    </source>
</evidence>